<evidence type="ECO:0000256" key="1">
    <source>
        <dbReference type="ARBA" id="ARBA00022553"/>
    </source>
</evidence>
<dbReference type="InterPro" id="IPR001849">
    <property type="entry name" value="PH_domain"/>
</dbReference>
<dbReference type="InterPro" id="IPR046868">
    <property type="entry name" value="BAR_4"/>
</dbReference>
<dbReference type="InterPro" id="IPR011993">
    <property type="entry name" value="PH-like_dom_sf"/>
</dbReference>
<keyword evidence="1" id="KW-0597">Phosphoprotein</keyword>
<name>A0A0G4M8Q2_VERLO</name>
<keyword evidence="5" id="KW-1185">Reference proteome</keyword>
<dbReference type="Pfam" id="PF20400">
    <property type="entry name" value="BAR_4"/>
    <property type="match status" value="1"/>
</dbReference>
<gene>
    <name evidence="4" type="ORF">BN1708_015820</name>
</gene>
<dbReference type="CDD" id="cd13311">
    <property type="entry name" value="PH_Slm1"/>
    <property type="match status" value="1"/>
</dbReference>
<dbReference type="SMART" id="SM01017">
    <property type="entry name" value="Arrestin_C"/>
    <property type="match status" value="1"/>
</dbReference>
<evidence type="ECO:0000313" key="5">
    <source>
        <dbReference type="Proteomes" id="UP000044602"/>
    </source>
</evidence>
<proteinExistence type="predicted"/>
<dbReference type="InterPro" id="IPR046869">
    <property type="entry name" value="SLM1/RGC1-like_PH"/>
</dbReference>
<dbReference type="SUPFAM" id="SSF50729">
    <property type="entry name" value="PH domain-like"/>
    <property type="match status" value="1"/>
</dbReference>
<feature type="domain" description="PH" evidence="3">
    <location>
        <begin position="500"/>
        <end position="609"/>
    </location>
</feature>
<dbReference type="Pfam" id="PF20399">
    <property type="entry name" value="PH_20"/>
    <property type="match status" value="1"/>
</dbReference>
<organism evidence="4 5">
    <name type="scientific">Verticillium longisporum</name>
    <name type="common">Verticillium dahliae var. longisporum</name>
    <dbReference type="NCBI Taxonomy" id="100787"/>
    <lineage>
        <taxon>Eukaryota</taxon>
        <taxon>Fungi</taxon>
        <taxon>Dikarya</taxon>
        <taxon>Ascomycota</taxon>
        <taxon>Pezizomycotina</taxon>
        <taxon>Sordariomycetes</taxon>
        <taxon>Hypocreomycetidae</taxon>
        <taxon>Glomerellales</taxon>
        <taxon>Plectosphaerellaceae</taxon>
        <taxon>Verticillium</taxon>
    </lineage>
</organism>
<dbReference type="PANTHER" id="PTHR31941:SF1">
    <property type="entry name" value="CYTOSKELETAL SIGNALING PROTEIN SLM1"/>
    <property type="match status" value="1"/>
</dbReference>
<protein>
    <recommendedName>
        <fullName evidence="3">PH domain-containing protein</fullName>
    </recommendedName>
</protein>
<reference evidence="4 5" key="1">
    <citation type="submission" date="2015-05" db="EMBL/GenBank/DDBJ databases">
        <authorList>
            <person name="Wang D.B."/>
            <person name="Wang M."/>
        </authorList>
    </citation>
    <scope>NUCLEOTIDE SEQUENCE [LARGE SCALE GENOMIC DNA]</scope>
    <source>
        <strain evidence="4">VL1</strain>
    </source>
</reference>
<evidence type="ECO:0000313" key="4">
    <source>
        <dbReference type="EMBL" id="CRK30663.1"/>
    </source>
</evidence>
<dbReference type="Gene3D" id="2.30.29.30">
    <property type="entry name" value="Pleckstrin-homology domain (PH domain)/Phosphotyrosine-binding domain (PTB)"/>
    <property type="match status" value="1"/>
</dbReference>
<dbReference type="Gene3D" id="1.20.1270.60">
    <property type="entry name" value="Arfaptin homology (AH) domain/BAR domain"/>
    <property type="match status" value="1"/>
</dbReference>
<dbReference type="Proteomes" id="UP000044602">
    <property type="component" value="Unassembled WGS sequence"/>
</dbReference>
<dbReference type="STRING" id="100787.A0A0G4M8Q2"/>
<dbReference type="EMBL" id="CVQH01021452">
    <property type="protein sequence ID" value="CRK30663.1"/>
    <property type="molecule type" value="Genomic_DNA"/>
</dbReference>
<evidence type="ECO:0000259" key="3">
    <source>
        <dbReference type="PROSITE" id="PS50003"/>
    </source>
</evidence>
<sequence length="692" mass="74774">MSVENIWPNKVDYSIIIPQKAVVFGATVPLEMRFTPLLKGLEMGDITIKMVEIREMSTPGTPSRDHRTEREVSSWSFGVTAEDNWQDMIGDTGQEGWTVNKKLNLPKRLKQCVQDVNHHGIKIRHKLKLVVALKNPDGHVSELRATLPVSIFISPNMPLDEHGVLLDSAVGSTPPESDHTTIAPPGYGEHILDQLFEDVDTGAGFQTPGIQSGFSSPFYAQSRAGSSDNLHSLGMTSAHGVAPAALTSRLQNVSLDPSERMQPTDVISAWSNPPTRHPSQPASAALQSLGGIAGYFENMRSNTQALINTNIETEKSIKGSVLPVLDRLHKEIKAKSKELTSGVEKTAKEVEKARNNTQKHIELLGQQTASYESSGGKIHGSDDPYVVNRGVLHRLHKQVIEENNNRNDLLAVQNNSQAFEAHIVQVIQQAMESFTLLAGGQGEKTRALHYDMLQSIQSVVPDFEWRGFTTRSADRLINPNDPARSVDDIQFPNMSHPATKPLIEGSLERKSRNKLSWGYTTGYYVVTPSKFLHEFKYSDNARVDPKPELSIYLPDAIIGAPSGEKFNVKGKDRSGGMSAKLTGTAELAFKAHTPSDAQRWFDIIRGVAGATGPAEPTSPSSPVVDQDAKFAAVTPPGPASPVAGHEAQQSGVLAAPDEKPPVQAAPAQAAPAQAAPAAAPAPEKAGAAPPAF</sequence>
<dbReference type="PANTHER" id="PTHR31941">
    <property type="entry name" value="CYTOSKELETAL SIGNALING PROTEIN SLM1"/>
    <property type="match status" value="1"/>
</dbReference>
<dbReference type="InterPro" id="IPR027267">
    <property type="entry name" value="AH/BAR_dom_sf"/>
</dbReference>
<dbReference type="Pfam" id="PF02752">
    <property type="entry name" value="Arrestin_C"/>
    <property type="match status" value="1"/>
</dbReference>
<accession>A0A0G4M8Q2</accession>
<feature type="region of interest" description="Disordered" evidence="2">
    <location>
        <begin position="631"/>
        <end position="692"/>
    </location>
</feature>
<dbReference type="PROSITE" id="PS50003">
    <property type="entry name" value="PH_DOMAIN"/>
    <property type="match status" value="1"/>
</dbReference>
<dbReference type="AlphaFoldDB" id="A0A0G4M8Q2"/>
<evidence type="ECO:0000256" key="2">
    <source>
        <dbReference type="SAM" id="MobiDB-lite"/>
    </source>
</evidence>
<feature type="compositionally biased region" description="Low complexity" evidence="2">
    <location>
        <begin position="661"/>
        <end position="692"/>
    </location>
</feature>
<dbReference type="SMART" id="SM00233">
    <property type="entry name" value="PH"/>
    <property type="match status" value="1"/>
</dbReference>
<dbReference type="InterPro" id="IPR011022">
    <property type="entry name" value="Arrestin_C-like"/>
</dbReference>
<dbReference type="InterPro" id="IPR043453">
    <property type="entry name" value="Slm1_PH"/>
</dbReference>